<keyword evidence="2" id="KW-0378">Hydrolase</keyword>
<proteinExistence type="predicted"/>
<accession>A0A8S3TW30</accession>
<dbReference type="SUPFAM" id="SSF53649">
    <property type="entry name" value="Alkaline phosphatase-like"/>
    <property type="match status" value="1"/>
</dbReference>
<evidence type="ECO:0000256" key="1">
    <source>
        <dbReference type="SAM" id="Phobius"/>
    </source>
</evidence>
<feature type="transmembrane region" description="Helical" evidence="1">
    <location>
        <begin position="425"/>
        <end position="449"/>
    </location>
</feature>
<keyword evidence="1" id="KW-0472">Membrane</keyword>
<evidence type="ECO:0000313" key="3">
    <source>
        <dbReference type="Proteomes" id="UP000683360"/>
    </source>
</evidence>
<dbReference type="InterPro" id="IPR017850">
    <property type="entry name" value="Alkaline_phosphatase_core_sf"/>
</dbReference>
<dbReference type="OrthoDB" id="415411at2759"/>
<dbReference type="CDD" id="cd16018">
    <property type="entry name" value="Enpp"/>
    <property type="match status" value="1"/>
</dbReference>
<gene>
    <name evidence="2" type="ORF">MEDL_50322</name>
</gene>
<comment type="caution">
    <text evidence="2">The sequence shown here is derived from an EMBL/GenBank/DDBJ whole genome shotgun (WGS) entry which is preliminary data.</text>
</comment>
<name>A0A8S3TW30_MYTED</name>
<dbReference type="EC" id="3.1.-.-" evidence="2"/>
<dbReference type="AlphaFoldDB" id="A0A8S3TW30"/>
<dbReference type="Pfam" id="PF01663">
    <property type="entry name" value="Phosphodiest"/>
    <property type="match status" value="1"/>
</dbReference>
<keyword evidence="1" id="KW-1133">Transmembrane helix</keyword>
<dbReference type="PANTHER" id="PTHR10151:SF120">
    <property type="entry name" value="BIS(5'-ADENOSYL)-TRIPHOSPHATASE"/>
    <property type="match status" value="1"/>
</dbReference>
<reference evidence="2" key="1">
    <citation type="submission" date="2021-03" db="EMBL/GenBank/DDBJ databases">
        <authorList>
            <person name="Bekaert M."/>
        </authorList>
    </citation>
    <scope>NUCLEOTIDE SEQUENCE</scope>
</reference>
<dbReference type="EMBL" id="CAJPWZ010002408">
    <property type="protein sequence ID" value="CAG2237843.1"/>
    <property type="molecule type" value="Genomic_DNA"/>
</dbReference>
<dbReference type="GO" id="GO:0016787">
    <property type="term" value="F:hydrolase activity"/>
    <property type="evidence" value="ECO:0007669"/>
    <property type="project" value="UniProtKB-KW"/>
</dbReference>
<dbReference type="PANTHER" id="PTHR10151">
    <property type="entry name" value="ECTONUCLEOTIDE PYROPHOSPHATASE/PHOSPHODIESTERASE"/>
    <property type="match status" value="1"/>
</dbReference>
<keyword evidence="3" id="KW-1185">Reference proteome</keyword>
<dbReference type="InterPro" id="IPR002591">
    <property type="entry name" value="Phosphodiest/P_Trfase"/>
</dbReference>
<dbReference type="Gene3D" id="3.30.1360.180">
    <property type="match status" value="1"/>
</dbReference>
<evidence type="ECO:0000313" key="2">
    <source>
        <dbReference type="EMBL" id="CAG2237843.1"/>
    </source>
</evidence>
<keyword evidence="1" id="KW-0812">Transmembrane</keyword>
<dbReference type="Gene3D" id="3.40.720.10">
    <property type="entry name" value="Alkaline Phosphatase, subunit A"/>
    <property type="match status" value="1"/>
</dbReference>
<organism evidence="2 3">
    <name type="scientific">Mytilus edulis</name>
    <name type="common">Blue mussel</name>
    <dbReference type="NCBI Taxonomy" id="6550"/>
    <lineage>
        <taxon>Eukaryota</taxon>
        <taxon>Metazoa</taxon>
        <taxon>Spiralia</taxon>
        <taxon>Lophotrochozoa</taxon>
        <taxon>Mollusca</taxon>
        <taxon>Bivalvia</taxon>
        <taxon>Autobranchia</taxon>
        <taxon>Pteriomorphia</taxon>
        <taxon>Mytilida</taxon>
        <taxon>Mytiloidea</taxon>
        <taxon>Mytilidae</taxon>
        <taxon>Mytilinae</taxon>
        <taxon>Mytilus</taxon>
    </lineage>
</organism>
<sequence>MVPVCFSKEIHLPKLILISMDGFRYNYLDKLPLDKITNFTYLIKNGVKAKFIKNVFPTVTYPNHMTIATGLYPESHGVVDNVFWDPYLEDKFDIANFRQNFESKWFDSGGEPIWVTNQNAGSHRDSGVIWWPTGVAAIKSYMPRVMPADEFNETVSDWKVRVDTLIRWFRNDKENIRPINLGILHFSDPDLTAHKYGPDNADGTITDEVQRIIFKLDDTLGYLKHTLVESNLWEEINLIVTADHGHTNLLSLKVGQINLDDYNIDPKSYTTVSGVHNVFTLEPTEGTDLDKLHRNLSAIPKIYVYRKCDKYMSRVHYCNNKRIMEFILEAKEGHFIGNTKSLSLLKNISKGSHGYDQNKVPNMRPFFIGFGQAFKKGIVSEPFESVDIYPLMCHILGIQPAPNNGSLDNVHHLLDREFSTQADQFQLTVITLVVVFAVLVFGLFFVGALRQHKHPNRKTTDLTVGLSPLLADDKDGEESNEELL</sequence>
<protein>
    <submittedName>
        <fullName evidence="2">ENPP5</fullName>
        <ecNumber evidence="2">3.1.-.-</ecNumber>
    </submittedName>
</protein>
<dbReference type="Proteomes" id="UP000683360">
    <property type="component" value="Unassembled WGS sequence"/>
</dbReference>